<evidence type="ECO:0000313" key="1">
    <source>
        <dbReference type="EMBL" id="MBX13448.1"/>
    </source>
</evidence>
<dbReference type="AlphaFoldDB" id="A0A2P2L638"/>
<dbReference type="EMBL" id="GGEC01032964">
    <property type="protein sequence ID" value="MBX13448.1"/>
    <property type="molecule type" value="Transcribed_RNA"/>
</dbReference>
<accession>A0A2P2L638</accession>
<protein>
    <submittedName>
        <fullName evidence="1">Uncharacterized protein MANES_06G159700</fullName>
    </submittedName>
</protein>
<organism evidence="1">
    <name type="scientific">Rhizophora mucronata</name>
    <name type="common">Asiatic mangrove</name>
    <dbReference type="NCBI Taxonomy" id="61149"/>
    <lineage>
        <taxon>Eukaryota</taxon>
        <taxon>Viridiplantae</taxon>
        <taxon>Streptophyta</taxon>
        <taxon>Embryophyta</taxon>
        <taxon>Tracheophyta</taxon>
        <taxon>Spermatophyta</taxon>
        <taxon>Magnoliopsida</taxon>
        <taxon>eudicotyledons</taxon>
        <taxon>Gunneridae</taxon>
        <taxon>Pentapetalae</taxon>
        <taxon>rosids</taxon>
        <taxon>fabids</taxon>
        <taxon>Malpighiales</taxon>
        <taxon>Rhizophoraceae</taxon>
        <taxon>Rhizophora</taxon>
    </lineage>
</organism>
<sequence length="124" mass="13872">MALYGIGLTPSSELAEGWYSREIFPARLSGRGFMCVKRSKFAYKGKSWTVRCFTSNKATSQLESEDNAQSALADLVEKESRHVTRFKESDFKMTNHVSVGLGGRADEVVFEAIVENPNRSVFSH</sequence>
<name>A0A2P2L638_RHIMU</name>
<proteinExistence type="predicted"/>
<reference evidence="1" key="1">
    <citation type="submission" date="2018-02" db="EMBL/GenBank/DDBJ databases">
        <title>Rhizophora mucronata_Transcriptome.</title>
        <authorList>
            <person name="Meera S.P."/>
            <person name="Sreeshan A."/>
            <person name="Augustine A."/>
        </authorList>
    </citation>
    <scope>NUCLEOTIDE SEQUENCE</scope>
    <source>
        <tissue evidence="1">Leaf</tissue>
    </source>
</reference>